<sequence length="157" mass="17369">MYPGSTAKAAMTSTSAKTSALPMATSMAATKSTSATTSTLAVVAAKAATISVKPQSEFSDEDEIHQLGLEIERDVKWDKKKTRKNPHLSLFLSYLIFDLCKHKALVENYLSIITNAWQVADSTFTDVTTLTKRSVIRECYRSMCEKGSRHIYKIPGR</sequence>
<dbReference type="Proteomes" id="UP001152795">
    <property type="component" value="Unassembled WGS sequence"/>
</dbReference>
<keyword evidence="2" id="KW-1185">Reference proteome</keyword>
<protein>
    <submittedName>
        <fullName evidence="1">Uncharacterized protein</fullName>
    </submittedName>
</protein>
<dbReference type="AlphaFoldDB" id="A0A6S7IKK2"/>
<comment type="caution">
    <text evidence="1">The sequence shown here is derived from an EMBL/GenBank/DDBJ whole genome shotgun (WGS) entry which is preliminary data.</text>
</comment>
<reference evidence="1" key="1">
    <citation type="submission" date="2020-04" db="EMBL/GenBank/DDBJ databases">
        <authorList>
            <person name="Alioto T."/>
            <person name="Alioto T."/>
            <person name="Gomez Garrido J."/>
        </authorList>
    </citation>
    <scope>NUCLEOTIDE SEQUENCE</scope>
    <source>
        <strain evidence="1">A484AB</strain>
    </source>
</reference>
<proteinExistence type="predicted"/>
<name>A0A6S7IKK2_PARCT</name>
<gene>
    <name evidence="1" type="ORF">PACLA_8A011404</name>
</gene>
<accession>A0A6S7IKK2</accession>
<evidence type="ECO:0000313" key="2">
    <source>
        <dbReference type="Proteomes" id="UP001152795"/>
    </source>
</evidence>
<organism evidence="1 2">
    <name type="scientific">Paramuricea clavata</name>
    <name type="common">Red gorgonian</name>
    <name type="synonym">Violescent sea-whip</name>
    <dbReference type="NCBI Taxonomy" id="317549"/>
    <lineage>
        <taxon>Eukaryota</taxon>
        <taxon>Metazoa</taxon>
        <taxon>Cnidaria</taxon>
        <taxon>Anthozoa</taxon>
        <taxon>Octocorallia</taxon>
        <taxon>Malacalcyonacea</taxon>
        <taxon>Plexauridae</taxon>
        <taxon>Paramuricea</taxon>
    </lineage>
</organism>
<evidence type="ECO:0000313" key="1">
    <source>
        <dbReference type="EMBL" id="CAB4019584.1"/>
    </source>
</evidence>
<dbReference type="EMBL" id="CACRXK020010535">
    <property type="protein sequence ID" value="CAB4019584.1"/>
    <property type="molecule type" value="Genomic_DNA"/>
</dbReference>